<comment type="caution">
    <text evidence="1">The sequence shown here is derived from an EMBL/GenBank/DDBJ whole genome shotgun (WGS) entry which is preliminary data.</text>
</comment>
<keyword evidence="2" id="KW-1185">Reference proteome</keyword>
<proteinExistence type="predicted"/>
<sequence>MRFNLVTQPSIQTPGIPGALSLSLTLRPACGILGDYTFPTDSSSLRQLLKNGTDLPDAVVWRFLSDACAKAKARLLGVELSDETLQGIGYFID</sequence>
<organism evidence="1 2">
    <name type="scientific">Granulicella aggregans</name>
    <dbReference type="NCBI Taxonomy" id="474949"/>
    <lineage>
        <taxon>Bacteria</taxon>
        <taxon>Pseudomonadati</taxon>
        <taxon>Acidobacteriota</taxon>
        <taxon>Terriglobia</taxon>
        <taxon>Terriglobales</taxon>
        <taxon>Acidobacteriaceae</taxon>
        <taxon>Granulicella</taxon>
    </lineage>
</organism>
<reference evidence="1 2" key="1">
    <citation type="submission" date="2020-08" db="EMBL/GenBank/DDBJ databases">
        <title>Genomic Encyclopedia of Type Strains, Phase IV (KMG-V): Genome sequencing to study the core and pangenomes of soil and plant-associated prokaryotes.</title>
        <authorList>
            <person name="Whitman W."/>
        </authorList>
    </citation>
    <scope>NUCLEOTIDE SEQUENCE [LARGE SCALE GENOMIC DNA]</scope>
    <source>
        <strain evidence="1 2">M8UP14</strain>
    </source>
</reference>
<evidence type="ECO:0000313" key="2">
    <source>
        <dbReference type="Proteomes" id="UP000540989"/>
    </source>
</evidence>
<name>A0A7W8E2R3_9BACT</name>
<dbReference type="RefSeq" id="WP_184215710.1">
    <property type="nucleotide sequence ID" value="NZ_JACHIP010000002.1"/>
</dbReference>
<accession>A0A7W8E2R3</accession>
<dbReference type="Proteomes" id="UP000540989">
    <property type="component" value="Unassembled WGS sequence"/>
</dbReference>
<dbReference type="AlphaFoldDB" id="A0A7W8E2R3"/>
<evidence type="ECO:0000313" key="1">
    <source>
        <dbReference type="EMBL" id="MBB5057168.1"/>
    </source>
</evidence>
<dbReference type="EMBL" id="JACHIP010000002">
    <property type="protein sequence ID" value="MBB5057168.1"/>
    <property type="molecule type" value="Genomic_DNA"/>
</dbReference>
<protein>
    <submittedName>
        <fullName evidence="1">Uncharacterized protein</fullName>
    </submittedName>
</protein>
<gene>
    <name evidence="1" type="ORF">HDF16_001853</name>
</gene>